<organism evidence="2">
    <name type="scientific">bioreactor metagenome</name>
    <dbReference type="NCBI Taxonomy" id="1076179"/>
    <lineage>
        <taxon>unclassified sequences</taxon>
        <taxon>metagenomes</taxon>
        <taxon>ecological metagenomes</taxon>
    </lineage>
</organism>
<protein>
    <submittedName>
        <fullName evidence="2">Uncharacterized protein</fullName>
    </submittedName>
</protein>
<accession>A0A645GWB7</accession>
<reference evidence="2" key="1">
    <citation type="submission" date="2019-08" db="EMBL/GenBank/DDBJ databases">
        <authorList>
            <person name="Kucharzyk K."/>
            <person name="Murdoch R.W."/>
            <person name="Higgins S."/>
            <person name="Loffler F."/>
        </authorList>
    </citation>
    <scope>NUCLEOTIDE SEQUENCE</scope>
</reference>
<feature type="coiled-coil region" evidence="1">
    <location>
        <begin position="20"/>
        <end position="50"/>
    </location>
</feature>
<dbReference type="EMBL" id="VSSQ01081404">
    <property type="protein sequence ID" value="MPN30332.1"/>
    <property type="molecule type" value="Genomic_DNA"/>
</dbReference>
<keyword evidence="1" id="KW-0175">Coiled coil</keyword>
<evidence type="ECO:0000313" key="2">
    <source>
        <dbReference type="EMBL" id="MPN30332.1"/>
    </source>
</evidence>
<comment type="caution">
    <text evidence="2">The sequence shown here is derived from an EMBL/GenBank/DDBJ whole genome shotgun (WGS) entry which is preliminary data.</text>
</comment>
<gene>
    <name evidence="2" type="ORF">SDC9_177803</name>
</gene>
<proteinExistence type="predicted"/>
<name>A0A645GWB7_9ZZZZ</name>
<dbReference type="AlphaFoldDB" id="A0A645GWB7"/>
<sequence length="149" mass="17421">MVSTIADFEVKLVTNENNNSESCQAIIEGLEKELDRLNRKDDEQHDLLEEGFYTKEIFIKRNIMLQEDKERITTAIKNAGETLPRHIDYKELIATFTEALDSLQRDDVDPAIKNMLLKKCIDKITYSRHTENRTKYDNTPFTVNVQLRI</sequence>
<evidence type="ECO:0000256" key="1">
    <source>
        <dbReference type="SAM" id="Coils"/>
    </source>
</evidence>